<name>L0AAN3_CALLD</name>
<keyword evidence="2" id="KW-1185">Reference proteome</keyword>
<organism evidence="1 2">
    <name type="scientific">Caldisphaera lagunensis (strain DSM 15908 / JCM 11604 / ANMR 0165 / IC-154)</name>
    <dbReference type="NCBI Taxonomy" id="1056495"/>
    <lineage>
        <taxon>Archaea</taxon>
        <taxon>Thermoproteota</taxon>
        <taxon>Thermoprotei</taxon>
        <taxon>Acidilobales</taxon>
        <taxon>Caldisphaeraceae</taxon>
        <taxon>Caldisphaera</taxon>
    </lineage>
</organism>
<gene>
    <name evidence="1" type="ordered locus">Calag_0396</name>
</gene>
<sequence>MSEKIPAGGPYKAAIGIHEQLNADDIKDSRRLWSTYCTNDLELCKKFYDIIINISNLIAEARIEDIDSSTYQGIDKDFLNIMNSIKNNYSLYLSGSIISFGEFVLVKFNRGISLPNGKFIEKNEISLIPLEEAILLSSLKYVDPVTTLSYSIINKQKKD</sequence>
<dbReference type="STRING" id="1056495.Calag_0396"/>
<dbReference type="InParanoid" id="L0AAN3"/>
<evidence type="ECO:0000313" key="1">
    <source>
        <dbReference type="EMBL" id="AFZ70167.1"/>
    </source>
</evidence>
<dbReference type="RefSeq" id="WP_015232065.1">
    <property type="nucleotide sequence ID" value="NC_019791.1"/>
</dbReference>
<dbReference type="HOGENOM" id="CLU_1656796_0_0_2"/>
<dbReference type="KEGG" id="clg:Calag_0396"/>
<dbReference type="AlphaFoldDB" id="L0AAN3"/>
<reference evidence="2" key="1">
    <citation type="submission" date="2012-03" db="EMBL/GenBank/DDBJ databases">
        <title>Complete genome of Caldisphaera lagunensis DSM 15908.</title>
        <authorList>
            <person name="Lucas S."/>
            <person name="Copeland A."/>
            <person name="Lapidus A."/>
            <person name="Glavina del Rio T."/>
            <person name="Dalin E."/>
            <person name="Tice H."/>
            <person name="Bruce D."/>
            <person name="Goodwin L."/>
            <person name="Pitluck S."/>
            <person name="Peters L."/>
            <person name="Mikhailova N."/>
            <person name="Teshima H."/>
            <person name="Kyrpides N."/>
            <person name="Mavromatis K."/>
            <person name="Ivanova N."/>
            <person name="Brettin T."/>
            <person name="Detter J.C."/>
            <person name="Han C."/>
            <person name="Larimer F."/>
            <person name="Land M."/>
            <person name="Hauser L."/>
            <person name="Markowitz V."/>
            <person name="Cheng J.-F."/>
            <person name="Hugenholtz P."/>
            <person name="Woyke T."/>
            <person name="Wu D."/>
            <person name="Spring S."/>
            <person name="Schroeder M."/>
            <person name="Brambilla E."/>
            <person name="Klenk H.-P."/>
            <person name="Eisen J.A."/>
        </authorList>
    </citation>
    <scope>NUCLEOTIDE SEQUENCE [LARGE SCALE GENOMIC DNA]</scope>
    <source>
        <strain evidence="2">DSM 15908 / JCM 11604 / IC-154</strain>
    </source>
</reference>
<dbReference type="EMBL" id="CP003378">
    <property type="protein sequence ID" value="AFZ70167.1"/>
    <property type="molecule type" value="Genomic_DNA"/>
</dbReference>
<dbReference type="OrthoDB" id="45232at2157"/>
<evidence type="ECO:0000313" key="2">
    <source>
        <dbReference type="Proteomes" id="UP000010469"/>
    </source>
</evidence>
<dbReference type="Proteomes" id="UP000010469">
    <property type="component" value="Chromosome"/>
</dbReference>
<proteinExistence type="predicted"/>
<accession>L0AAN3</accession>
<dbReference type="eggNOG" id="arCOG00551">
    <property type="taxonomic scope" value="Archaea"/>
</dbReference>
<dbReference type="GeneID" id="14211656"/>
<protein>
    <submittedName>
        <fullName evidence="1">Uncharacterized protein</fullName>
    </submittedName>
</protein>